<dbReference type="Gene3D" id="2.60.40.10">
    <property type="entry name" value="Immunoglobulins"/>
    <property type="match status" value="1"/>
</dbReference>
<organism evidence="1 2">
    <name type="scientific">Xanthomonas citri pv. citri</name>
    <dbReference type="NCBI Taxonomy" id="611301"/>
    <lineage>
        <taxon>Bacteria</taxon>
        <taxon>Pseudomonadati</taxon>
        <taxon>Pseudomonadota</taxon>
        <taxon>Gammaproteobacteria</taxon>
        <taxon>Lysobacterales</taxon>
        <taxon>Lysobacteraceae</taxon>
        <taxon>Xanthomonas</taxon>
    </lineage>
</organism>
<proteinExistence type="predicted"/>
<evidence type="ECO:0000313" key="1">
    <source>
        <dbReference type="EMBL" id="MBD4337032.1"/>
    </source>
</evidence>
<evidence type="ECO:0008006" key="3">
    <source>
        <dbReference type="Google" id="ProtNLM"/>
    </source>
</evidence>
<sequence>FTGTYTTGAGGALTDVPWDTMPIGSYVAEEVTPPNGYSLSKDAGKVRQEFYWDGKTDVSLVFENDAKVKIQLIKLNDANSP</sequence>
<dbReference type="AlphaFoldDB" id="A0A8I0L8C0"/>
<accession>A0A8I0L8C0</accession>
<dbReference type="Proteomes" id="UP000653002">
    <property type="component" value="Unassembled WGS sequence"/>
</dbReference>
<feature type="non-terminal residue" evidence="1">
    <location>
        <position position="81"/>
    </location>
</feature>
<gene>
    <name evidence="1" type="ORF">GUH15_13370</name>
</gene>
<protein>
    <recommendedName>
        <fullName evidence="3">Prealbumin-like fold domain-containing protein</fullName>
    </recommendedName>
</protein>
<comment type="caution">
    <text evidence="1">The sequence shown here is derived from an EMBL/GenBank/DDBJ whole genome shotgun (WGS) entry which is preliminary data.</text>
</comment>
<reference evidence="1" key="1">
    <citation type="submission" date="2020-01" db="EMBL/GenBank/DDBJ databases">
        <authorList>
            <person name="Richard D."/>
        </authorList>
    </citation>
    <scope>NUCLEOTIDE SEQUENCE</scope>
    <source>
        <strain evidence="1">JP541</strain>
    </source>
</reference>
<name>A0A8I0L8C0_XANCI</name>
<evidence type="ECO:0000313" key="2">
    <source>
        <dbReference type="Proteomes" id="UP000653002"/>
    </source>
</evidence>
<feature type="non-terminal residue" evidence="1">
    <location>
        <position position="1"/>
    </location>
</feature>
<dbReference type="InterPro" id="IPR013783">
    <property type="entry name" value="Ig-like_fold"/>
</dbReference>
<dbReference type="EMBL" id="JAABFR010001105">
    <property type="protein sequence ID" value="MBD4337032.1"/>
    <property type="molecule type" value="Genomic_DNA"/>
</dbReference>